<dbReference type="PANTHER" id="PTHR47320:SF1">
    <property type="entry name" value="BIFUNCTIONAL URIDYLYLTRANSFERASE_URIDYLYL-REMOVING ENZYME"/>
    <property type="match status" value="1"/>
</dbReference>
<dbReference type="InterPro" id="IPR002912">
    <property type="entry name" value="ACT_dom"/>
</dbReference>
<dbReference type="SUPFAM" id="SSF81301">
    <property type="entry name" value="Nucleotidyltransferase"/>
    <property type="match status" value="1"/>
</dbReference>
<feature type="region of interest" description="Uridylyltransferase" evidence="7">
    <location>
        <begin position="1"/>
        <end position="406"/>
    </location>
</feature>
<evidence type="ECO:0000256" key="3">
    <source>
        <dbReference type="ARBA" id="ARBA00022737"/>
    </source>
</evidence>
<evidence type="ECO:0000256" key="8">
    <source>
        <dbReference type="SAM" id="MobiDB-lite"/>
    </source>
</evidence>
<dbReference type="SMART" id="SM00471">
    <property type="entry name" value="HDc"/>
    <property type="match status" value="1"/>
</dbReference>
<sequence>MAGTSARWRSTRSWTVSRSRSRRRPEALPQVGPDTALRAPGFDPAIVIDADALMARVEAMDPAGDRSAQRAELVGLLTTANREGRERITAELRDYPYAARRAIQSYAGLTDVLIRVAWHYVTQIEMPNPVPTTGEHVCIVAVGGYGRGEMAPFSDVDLLFLIPWKRTAWCESAIECMLYILWDLKLKVGQAVRTVDECIRLGMKDLTIRTALLEYRYLAGAEKMSRELRRRLWKDLFAKTGPEFVEAKLEEREERHRRNGGSRYLVEPNVKESKGGLRDLQTLFWIAKYLNRAETPEEMVRSGQFTEAEMKTFREAENFLWAARCQLHLVAGRPMETMTFDHQVDVAKRLGFMDTEGQRAVERFMQTYFTYARQVGELTRIFLTALEAEHVKRRPRVGRSLLHRFSLNTDNAPEGYALLNGRLDIGDTEAFLADPVNILRLFRTAMRTGYLIHPNTMRLVAANIHLIDDGLRNDPEANELFMQLLLDREDPERALRRMNEMGVLGAFIPDFGRIVAMMQYNMYHHYTVDEHTIQCIARLHDIERGALQEELPIASSILKQGVSRRILYVALLLHDIGKGRARPHSEVGAEIALQLCPRLGLAEDETETVAWLVRNHLVMSDFAQKRDLADARTVRDFANIVASPARLRLLTVLTVCDIWGVGPGVWNNWKAMLLRDLYRQAMEYLTGDTDSQSRPQRVDEAKQAFAAAVPDWSAEDIAAEQQRHYDSFWLGLGTAEHVVLAQLVREVSADKPVVRIDQDPARDASRACFAMPDHPGVFARIAGAVALCGADVRDARTYTTSDGVATCVFWIQDKDGHPFEESRLPRLRRMIQRTLSGEVVARDAFAERDRVKKREQAFVVPTEITFDNDGSEIYTMITVDTRDRPGLLYDLTRSLTATHMRISSAIIATYGEQAVDTFYVKDAFGLKVTSKSKQGQIAAALRNAIREGTERAEA</sequence>
<dbReference type="GO" id="GO:0008773">
    <property type="term" value="F:[protein-PII] uridylyltransferase activity"/>
    <property type="evidence" value="ECO:0007669"/>
    <property type="project" value="UniProtKB-UniRule"/>
</dbReference>
<feature type="compositionally biased region" description="Low complexity" evidence="8">
    <location>
        <begin position="1"/>
        <end position="18"/>
    </location>
</feature>
<keyword evidence="12" id="KW-1185">Reference proteome</keyword>
<dbReference type="Proteomes" id="UP000474957">
    <property type="component" value="Unassembled WGS sequence"/>
</dbReference>
<comment type="catalytic activity">
    <reaction evidence="7">
        <text>[protein-PII]-L-tyrosine + UTP = [protein-PII]-uridylyl-L-tyrosine + diphosphate</text>
        <dbReference type="Rhea" id="RHEA:13673"/>
        <dbReference type="Rhea" id="RHEA-COMP:12147"/>
        <dbReference type="Rhea" id="RHEA-COMP:12148"/>
        <dbReference type="ChEBI" id="CHEBI:33019"/>
        <dbReference type="ChEBI" id="CHEBI:46398"/>
        <dbReference type="ChEBI" id="CHEBI:46858"/>
        <dbReference type="ChEBI" id="CHEBI:90602"/>
        <dbReference type="EC" id="2.7.7.59"/>
    </reaction>
</comment>
<feature type="region of interest" description="Uridylyl-removing" evidence="7">
    <location>
        <begin position="407"/>
        <end position="765"/>
    </location>
</feature>
<accession>A0A6L5Z0E0</accession>
<dbReference type="InterPro" id="IPR010043">
    <property type="entry name" value="UTase/UR"/>
</dbReference>
<reference evidence="11 12" key="1">
    <citation type="submission" date="2019-10" db="EMBL/GenBank/DDBJ databases">
        <title>Cognatihalovulum marinum gen. nov. sp. nov., a new member of the family Rhodobacteraceae isolated from deep seawater of the Northwest Indian Ocean.</title>
        <authorList>
            <person name="Ruan C."/>
            <person name="Wang J."/>
            <person name="Zheng X."/>
            <person name="Song L."/>
            <person name="Zhu Y."/>
            <person name="Huang Y."/>
            <person name="Lu Z."/>
            <person name="Du W."/>
            <person name="Huang L."/>
            <person name="Dai X."/>
        </authorList>
    </citation>
    <scope>NUCLEOTIDE SEQUENCE [LARGE SCALE GENOMIC DNA]</scope>
    <source>
        <strain evidence="11 12">2CG4</strain>
    </source>
</reference>
<dbReference type="NCBIfam" id="NF003467">
    <property type="entry name" value="PRK05092.1"/>
    <property type="match status" value="1"/>
</dbReference>
<comment type="similarity">
    <text evidence="7">Belongs to the GlnD family.</text>
</comment>
<comment type="activity regulation">
    <text evidence="7">Uridylyltransferase (UTase) activity is inhibited by glutamine, while glutamine activates uridylyl-removing (UR) activity.</text>
</comment>
<name>A0A6L5Z0E0_9RHOB</name>
<gene>
    <name evidence="7" type="primary">glnD</name>
    <name evidence="11" type="ORF">GE300_07990</name>
</gene>
<organism evidence="11 12">
    <name type="scientific">Halovulum marinum</name>
    <dbReference type="NCBI Taxonomy" id="2662447"/>
    <lineage>
        <taxon>Bacteria</taxon>
        <taxon>Pseudomonadati</taxon>
        <taxon>Pseudomonadota</taxon>
        <taxon>Alphaproteobacteria</taxon>
        <taxon>Rhodobacterales</taxon>
        <taxon>Paracoccaceae</taxon>
        <taxon>Halovulum</taxon>
    </lineage>
</organism>
<dbReference type="InterPro" id="IPR003607">
    <property type="entry name" value="HD/PDEase_dom"/>
</dbReference>
<keyword evidence="1 7" id="KW-0808">Transferase</keyword>
<dbReference type="PROSITE" id="PS51671">
    <property type="entry name" value="ACT"/>
    <property type="match status" value="2"/>
</dbReference>
<keyword evidence="2 7" id="KW-0548">Nucleotidyltransferase</keyword>
<dbReference type="InterPro" id="IPR045865">
    <property type="entry name" value="ACT-like_dom_sf"/>
</dbReference>
<protein>
    <recommendedName>
        <fullName evidence="7">Bifunctional uridylyltransferase/uridylyl-removing enzyme</fullName>
        <shortName evidence="7">UTase/UR</shortName>
    </recommendedName>
    <alternativeName>
        <fullName evidence="7">Bifunctional [protein-PII] modification enzyme</fullName>
    </alternativeName>
    <alternativeName>
        <fullName evidence="7">Bifunctional nitrogen sensor protein</fullName>
    </alternativeName>
    <domain>
        <recommendedName>
            <fullName evidence="7">[Protein-PII] uridylyltransferase</fullName>
            <shortName evidence="7">PII uridylyltransferase</shortName>
            <shortName evidence="7">UTase</shortName>
            <ecNumber evidence="7">2.7.7.59</ecNumber>
        </recommendedName>
    </domain>
    <domain>
        <recommendedName>
            <fullName evidence="7">[Protein-PII]-UMP uridylyl-removing enzyme</fullName>
            <shortName evidence="7">UR</shortName>
            <ecNumber evidence="7">3.1.4.-</ecNumber>
        </recommendedName>
    </domain>
</protein>
<dbReference type="PANTHER" id="PTHR47320">
    <property type="entry name" value="BIFUNCTIONAL URIDYLYLTRANSFERASE/URIDYLYL-REMOVING ENZYME"/>
    <property type="match status" value="1"/>
</dbReference>
<dbReference type="PIRSF" id="PIRSF006288">
    <property type="entry name" value="PII_uridyltransf"/>
    <property type="match status" value="1"/>
</dbReference>
<dbReference type="SUPFAM" id="SSF81891">
    <property type="entry name" value="Poly A polymerase C-terminal region-like"/>
    <property type="match status" value="1"/>
</dbReference>
<evidence type="ECO:0000259" key="9">
    <source>
        <dbReference type="PROSITE" id="PS51671"/>
    </source>
</evidence>
<dbReference type="GO" id="GO:0008081">
    <property type="term" value="F:phosphoric diester hydrolase activity"/>
    <property type="evidence" value="ECO:0007669"/>
    <property type="project" value="UniProtKB-UniRule"/>
</dbReference>
<dbReference type="EMBL" id="WIND01000004">
    <property type="protein sequence ID" value="MSU89555.1"/>
    <property type="molecule type" value="Genomic_DNA"/>
</dbReference>
<comment type="catalytic activity">
    <reaction evidence="7">
        <text>[protein-PII]-uridylyl-L-tyrosine + H2O = [protein-PII]-L-tyrosine + UMP + H(+)</text>
        <dbReference type="Rhea" id="RHEA:48600"/>
        <dbReference type="Rhea" id="RHEA-COMP:12147"/>
        <dbReference type="Rhea" id="RHEA-COMP:12148"/>
        <dbReference type="ChEBI" id="CHEBI:15377"/>
        <dbReference type="ChEBI" id="CHEBI:15378"/>
        <dbReference type="ChEBI" id="CHEBI:46858"/>
        <dbReference type="ChEBI" id="CHEBI:57865"/>
        <dbReference type="ChEBI" id="CHEBI:90602"/>
    </reaction>
</comment>
<dbReference type="EC" id="2.7.7.59" evidence="7"/>
<evidence type="ECO:0000256" key="2">
    <source>
        <dbReference type="ARBA" id="ARBA00022695"/>
    </source>
</evidence>
<proteinExistence type="inferred from homology"/>
<dbReference type="InterPro" id="IPR043519">
    <property type="entry name" value="NT_sf"/>
</dbReference>
<dbReference type="Gene3D" id="3.30.460.10">
    <property type="entry name" value="Beta Polymerase, domain 2"/>
    <property type="match status" value="1"/>
</dbReference>
<dbReference type="GO" id="GO:0006808">
    <property type="term" value="P:regulation of nitrogen utilization"/>
    <property type="evidence" value="ECO:0007669"/>
    <property type="project" value="UniProtKB-UniRule"/>
</dbReference>
<feature type="domain" description="ACT" evidence="9">
    <location>
        <begin position="876"/>
        <end position="954"/>
    </location>
</feature>
<dbReference type="CDD" id="cd05401">
    <property type="entry name" value="NT_GlnE_GlnD_like"/>
    <property type="match status" value="1"/>
</dbReference>
<keyword evidence="4 7" id="KW-0378">Hydrolase</keyword>
<dbReference type="SUPFAM" id="SSF81593">
    <property type="entry name" value="Nucleotidyltransferase substrate binding subunit/domain"/>
    <property type="match status" value="1"/>
</dbReference>
<dbReference type="PROSITE" id="PS51831">
    <property type="entry name" value="HD"/>
    <property type="match status" value="1"/>
</dbReference>
<feature type="domain" description="HD" evidence="10">
    <location>
        <begin position="528"/>
        <end position="643"/>
    </location>
</feature>
<dbReference type="NCBIfam" id="TIGR01693">
    <property type="entry name" value="UTase_glnD"/>
    <property type="match status" value="1"/>
</dbReference>
<dbReference type="CDD" id="cd00077">
    <property type="entry name" value="HDc"/>
    <property type="match status" value="1"/>
</dbReference>
<keyword evidence="3" id="KW-0677">Repeat</keyword>
<evidence type="ECO:0000259" key="10">
    <source>
        <dbReference type="PROSITE" id="PS51831"/>
    </source>
</evidence>
<dbReference type="Pfam" id="PF24931">
    <property type="entry name" value="ACT_ACR9_3rd"/>
    <property type="match status" value="1"/>
</dbReference>
<dbReference type="Pfam" id="PF01909">
    <property type="entry name" value="NTP_transf_2"/>
    <property type="match status" value="1"/>
</dbReference>
<dbReference type="CDD" id="cd04900">
    <property type="entry name" value="ACT_UUR-like_1"/>
    <property type="match status" value="1"/>
</dbReference>
<comment type="domain">
    <text evidence="7">Has four distinct domains: an N-terminal nucleotidyltransferase (NT) domain responsible for UTase activity, a central HD domain that encodes UR activity, and two C-terminal ACT domains that seem to have a role in glutamine sensing.</text>
</comment>
<comment type="function">
    <text evidence="7">Modifies, by uridylylation and deuridylylation, the PII regulatory proteins (GlnB and homologs), in response to the nitrogen status of the cell that GlnD senses through the glutamine level. Under low glutamine levels, catalyzes the conversion of the PII proteins and UTP to PII-UMP and PPi, while under higher glutamine levels, GlnD hydrolyzes PII-UMP to PII and UMP (deuridylylation). Thus, controls uridylylation state and activity of the PII proteins, and plays an important role in the regulation of nitrogen metabolism.</text>
</comment>
<keyword evidence="5 7" id="KW-0460">Magnesium</keyword>
<evidence type="ECO:0000256" key="5">
    <source>
        <dbReference type="ARBA" id="ARBA00022842"/>
    </source>
</evidence>
<dbReference type="AlphaFoldDB" id="A0A6L5Z0E0"/>
<dbReference type="Pfam" id="PF08335">
    <property type="entry name" value="GlnD_UR_UTase"/>
    <property type="match status" value="1"/>
</dbReference>
<dbReference type="Pfam" id="PF01966">
    <property type="entry name" value="HD"/>
    <property type="match status" value="1"/>
</dbReference>
<evidence type="ECO:0000256" key="4">
    <source>
        <dbReference type="ARBA" id="ARBA00022801"/>
    </source>
</evidence>
<keyword evidence="6 7" id="KW-0511">Multifunctional enzyme</keyword>
<dbReference type="InterPro" id="IPR006674">
    <property type="entry name" value="HD_domain"/>
</dbReference>
<dbReference type="CDD" id="cd04899">
    <property type="entry name" value="ACT_ACR-UUR-like_2"/>
    <property type="match status" value="1"/>
</dbReference>
<dbReference type="HAMAP" id="MF_00277">
    <property type="entry name" value="PII_uridylyl_transf"/>
    <property type="match status" value="1"/>
</dbReference>
<feature type="region of interest" description="Disordered" evidence="8">
    <location>
        <begin position="1"/>
        <end position="35"/>
    </location>
</feature>
<dbReference type="EC" id="3.1.4.-" evidence="7"/>
<feature type="domain" description="ACT" evidence="9">
    <location>
        <begin position="766"/>
        <end position="842"/>
    </location>
</feature>
<comment type="cofactor">
    <cofactor evidence="7">
        <name>Mg(2+)</name>
        <dbReference type="ChEBI" id="CHEBI:18420"/>
    </cofactor>
</comment>
<dbReference type="RefSeq" id="WP_154446029.1">
    <property type="nucleotide sequence ID" value="NZ_WIND01000004.1"/>
</dbReference>
<evidence type="ECO:0000313" key="11">
    <source>
        <dbReference type="EMBL" id="MSU89555.1"/>
    </source>
</evidence>
<evidence type="ECO:0000256" key="6">
    <source>
        <dbReference type="ARBA" id="ARBA00023268"/>
    </source>
</evidence>
<evidence type="ECO:0000256" key="7">
    <source>
        <dbReference type="HAMAP-Rule" id="MF_00277"/>
    </source>
</evidence>
<dbReference type="Gene3D" id="1.10.3090.10">
    <property type="entry name" value="cca-adding enzyme, domain 2"/>
    <property type="match status" value="1"/>
</dbReference>
<dbReference type="InterPro" id="IPR013546">
    <property type="entry name" value="PII_UdlTrfase/GS_AdlTrfase"/>
</dbReference>
<evidence type="ECO:0000256" key="1">
    <source>
        <dbReference type="ARBA" id="ARBA00022679"/>
    </source>
</evidence>
<dbReference type="InterPro" id="IPR002934">
    <property type="entry name" value="Polymerase_NTP_transf_dom"/>
</dbReference>
<comment type="caution">
    <text evidence="11">The sequence shown here is derived from an EMBL/GenBank/DDBJ whole genome shotgun (WGS) entry which is preliminary data.</text>
</comment>
<evidence type="ECO:0000313" key="12">
    <source>
        <dbReference type="Proteomes" id="UP000474957"/>
    </source>
</evidence>
<dbReference type="SUPFAM" id="SSF55021">
    <property type="entry name" value="ACT-like"/>
    <property type="match status" value="2"/>
</dbReference>